<comment type="caution">
    <text evidence="2">The sequence shown here is derived from an EMBL/GenBank/DDBJ whole genome shotgun (WGS) entry which is preliminary data.</text>
</comment>
<gene>
    <name evidence="2" type="ORF">COT49_01000</name>
</gene>
<name>A0A2H0XEM0_UNCKA</name>
<protein>
    <submittedName>
        <fullName evidence="2">Uncharacterized protein</fullName>
    </submittedName>
</protein>
<accession>A0A2H0XEM0</accession>
<reference evidence="3" key="1">
    <citation type="submission" date="2017-09" db="EMBL/GenBank/DDBJ databases">
        <title>Depth-based differentiation of microbial function through sediment-hosted aquifers and enrichment of novel symbionts in the deep terrestrial subsurface.</title>
        <authorList>
            <person name="Probst A.J."/>
            <person name="Ladd B."/>
            <person name="Jarett J.K."/>
            <person name="Geller-Mcgrath D.E."/>
            <person name="Sieber C.M.K."/>
            <person name="Emerson J.B."/>
            <person name="Anantharaman K."/>
            <person name="Thomas B.C."/>
            <person name="Malmstrom R."/>
            <person name="Stieglmeier M."/>
            <person name="Klingl A."/>
            <person name="Woyke T."/>
            <person name="Ryan C.M."/>
            <person name="Banfield J.F."/>
        </authorList>
    </citation>
    <scope>NUCLEOTIDE SEQUENCE [LARGE SCALE GENOMIC DNA]</scope>
</reference>
<evidence type="ECO:0000256" key="1">
    <source>
        <dbReference type="SAM" id="Phobius"/>
    </source>
</evidence>
<evidence type="ECO:0000313" key="3">
    <source>
        <dbReference type="Proteomes" id="UP000230340"/>
    </source>
</evidence>
<keyword evidence="1" id="KW-0472">Membrane</keyword>
<evidence type="ECO:0000313" key="2">
    <source>
        <dbReference type="EMBL" id="PIS23255.1"/>
    </source>
</evidence>
<dbReference type="EMBL" id="PEYT01000006">
    <property type="protein sequence ID" value="PIS23255.1"/>
    <property type="molecule type" value="Genomic_DNA"/>
</dbReference>
<feature type="transmembrane region" description="Helical" evidence="1">
    <location>
        <begin position="50"/>
        <end position="67"/>
    </location>
</feature>
<feature type="transmembrane region" description="Helical" evidence="1">
    <location>
        <begin position="72"/>
        <end position="89"/>
    </location>
</feature>
<feature type="transmembrane region" description="Helical" evidence="1">
    <location>
        <begin position="27"/>
        <end position="44"/>
    </location>
</feature>
<dbReference type="AlphaFoldDB" id="A0A2H0XEM0"/>
<dbReference type="Proteomes" id="UP000230340">
    <property type="component" value="Unassembled WGS sequence"/>
</dbReference>
<proteinExistence type="predicted"/>
<sequence>MRLPPIPKSKIVELLELFKKLLVKNKVVMVFLFVFGVSADAVLLESVNSYVFIFLAVVWLLCELVYVRKYDWYLTLSTILLFLVVPVKLLGLETAAEKISIWAYFYLVITFIKKLKKSEHKITAC</sequence>
<keyword evidence="1" id="KW-0812">Transmembrane</keyword>
<keyword evidence="1" id="KW-1133">Transmembrane helix</keyword>
<organism evidence="2 3">
    <name type="scientific">candidate division WWE3 bacterium CG08_land_8_20_14_0_20_40_13</name>
    <dbReference type="NCBI Taxonomy" id="1975084"/>
    <lineage>
        <taxon>Bacteria</taxon>
        <taxon>Katanobacteria</taxon>
    </lineage>
</organism>